<dbReference type="OrthoDB" id="17164at2759"/>
<evidence type="ECO:0000256" key="4">
    <source>
        <dbReference type="ARBA" id="ARBA00022946"/>
    </source>
</evidence>
<sequence length="234" mass="26809">MALPRTNLFFRAVWSVLYRKRMVRVFYCTGEEGVGNDGLYTNSEHTRIDPFRGASQEAFPEKISTILMAPINQDDIEIKPDGLLYLPEIKYRRILNQSFGPGGWALLPRGESLQFQNEKDKSQLITREYALFCSGRYASQAVGEHTFYGQGNMVYGKAMEAAKSNALVRCCKDLGIASELWDPKFVSDWKEQFAKSVWCEHSFTAEKRKLWLRSDRDPAKAIPYPWKSMAANPK</sequence>
<dbReference type="Pfam" id="PF06420">
    <property type="entry name" value="Mgm101p"/>
    <property type="match status" value="1"/>
</dbReference>
<name>A0A6S7JGU0_PARCT</name>
<evidence type="ECO:0000313" key="10">
    <source>
        <dbReference type="Proteomes" id="UP001152795"/>
    </source>
</evidence>
<dbReference type="GO" id="GO:0003697">
    <property type="term" value="F:single-stranded DNA binding"/>
    <property type="evidence" value="ECO:0007669"/>
    <property type="project" value="InterPro"/>
</dbReference>
<comment type="similarity">
    <text evidence="2">Belongs to the MGM101 family.</text>
</comment>
<keyword evidence="3" id="KW-0227">DNA damage</keyword>
<evidence type="ECO:0000256" key="6">
    <source>
        <dbReference type="ARBA" id="ARBA00023128"/>
    </source>
</evidence>
<keyword evidence="10" id="KW-1185">Reference proteome</keyword>
<evidence type="ECO:0000256" key="1">
    <source>
        <dbReference type="ARBA" id="ARBA00004436"/>
    </source>
</evidence>
<evidence type="ECO:0000256" key="8">
    <source>
        <dbReference type="ARBA" id="ARBA00023271"/>
    </source>
</evidence>
<evidence type="ECO:0000256" key="7">
    <source>
        <dbReference type="ARBA" id="ARBA00023204"/>
    </source>
</evidence>
<dbReference type="GO" id="GO:0036297">
    <property type="term" value="P:interstrand cross-link repair"/>
    <property type="evidence" value="ECO:0007669"/>
    <property type="project" value="TreeGrafter"/>
</dbReference>
<dbReference type="PANTHER" id="PTHR31404">
    <property type="entry name" value="MITOCHONDRIAL GENOME MAINTENANCE PROTEIN MGM101"/>
    <property type="match status" value="1"/>
</dbReference>
<evidence type="ECO:0000256" key="5">
    <source>
        <dbReference type="ARBA" id="ARBA00023125"/>
    </source>
</evidence>
<organism evidence="9 10">
    <name type="scientific">Paramuricea clavata</name>
    <name type="common">Red gorgonian</name>
    <name type="synonym">Violescent sea-whip</name>
    <dbReference type="NCBI Taxonomy" id="317549"/>
    <lineage>
        <taxon>Eukaryota</taxon>
        <taxon>Metazoa</taxon>
        <taxon>Cnidaria</taxon>
        <taxon>Anthozoa</taxon>
        <taxon>Octocorallia</taxon>
        <taxon>Malacalcyonacea</taxon>
        <taxon>Plexauridae</taxon>
        <taxon>Paramuricea</taxon>
    </lineage>
</organism>
<proteinExistence type="inferred from homology"/>
<dbReference type="GO" id="GO:0000262">
    <property type="term" value="C:mitochondrial chromosome"/>
    <property type="evidence" value="ECO:0007669"/>
    <property type="project" value="InterPro"/>
</dbReference>
<evidence type="ECO:0000256" key="3">
    <source>
        <dbReference type="ARBA" id="ARBA00022763"/>
    </source>
</evidence>
<protein>
    <submittedName>
        <fullName evidence="9">Mitochondrial genome maintenance mgm101</fullName>
    </submittedName>
</protein>
<dbReference type="AlphaFoldDB" id="A0A6S7JGU0"/>
<evidence type="ECO:0000256" key="2">
    <source>
        <dbReference type="ARBA" id="ARBA00007053"/>
    </source>
</evidence>
<keyword evidence="7" id="KW-0234">DNA repair</keyword>
<comment type="caution">
    <text evidence="9">The sequence shown here is derived from an EMBL/GenBank/DDBJ whole genome shotgun (WGS) entry which is preliminary data.</text>
</comment>
<keyword evidence="6" id="KW-0496">Mitochondrion</keyword>
<dbReference type="PANTHER" id="PTHR31404:SF0">
    <property type="entry name" value="MITOCHONDRIAL GENOME MAINTENANCE PROTEIN MGM101"/>
    <property type="match status" value="1"/>
</dbReference>
<comment type="subcellular location">
    <subcellularLocation>
        <location evidence="1">Mitochondrion matrix</location>
        <location evidence="1">Mitochondrion nucleoid</location>
    </subcellularLocation>
</comment>
<reference evidence="9" key="1">
    <citation type="submission" date="2020-04" db="EMBL/GenBank/DDBJ databases">
        <authorList>
            <person name="Alioto T."/>
            <person name="Alioto T."/>
            <person name="Gomez Garrido J."/>
        </authorList>
    </citation>
    <scope>NUCLEOTIDE SEQUENCE</scope>
    <source>
        <strain evidence="9">A484AB</strain>
    </source>
</reference>
<evidence type="ECO:0000313" key="9">
    <source>
        <dbReference type="EMBL" id="CAB4016001.1"/>
    </source>
</evidence>
<keyword evidence="4" id="KW-0809">Transit peptide</keyword>
<gene>
    <name evidence="9" type="ORF">PACLA_8A086766</name>
</gene>
<dbReference type="GO" id="GO:0000725">
    <property type="term" value="P:recombinational repair"/>
    <property type="evidence" value="ECO:0007669"/>
    <property type="project" value="TreeGrafter"/>
</dbReference>
<dbReference type="InterPro" id="IPR009446">
    <property type="entry name" value="Mgm101"/>
</dbReference>
<accession>A0A6S7JGU0</accession>
<dbReference type="EMBL" id="CACRXK020008930">
    <property type="protein sequence ID" value="CAB4016001.1"/>
    <property type="molecule type" value="Genomic_DNA"/>
</dbReference>
<dbReference type="Proteomes" id="UP001152795">
    <property type="component" value="Unassembled WGS sequence"/>
</dbReference>
<keyword evidence="8" id="KW-1135">Mitochondrion nucleoid</keyword>
<keyword evidence="5" id="KW-0238">DNA-binding</keyword>